<comment type="caution">
    <text evidence="2">The sequence shown here is derived from an EMBL/GenBank/DDBJ whole genome shotgun (WGS) entry which is preliminary data.</text>
</comment>
<name>A0ABP1PP97_9HEXA</name>
<evidence type="ECO:0000313" key="2">
    <source>
        <dbReference type="EMBL" id="CAL8070540.1"/>
    </source>
</evidence>
<keyword evidence="1" id="KW-1133">Transmembrane helix</keyword>
<protein>
    <recommendedName>
        <fullName evidence="4">Odorant receptor</fullName>
    </recommendedName>
</protein>
<proteinExistence type="predicted"/>
<reference evidence="2 3" key="1">
    <citation type="submission" date="2024-08" db="EMBL/GenBank/DDBJ databases">
        <authorList>
            <person name="Cucini C."/>
            <person name="Frati F."/>
        </authorList>
    </citation>
    <scope>NUCLEOTIDE SEQUENCE [LARGE SCALE GENOMIC DNA]</scope>
</reference>
<feature type="transmembrane region" description="Helical" evidence="1">
    <location>
        <begin position="479"/>
        <end position="502"/>
    </location>
</feature>
<gene>
    <name evidence="2" type="ORF">ODALV1_LOCUS1291</name>
</gene>
<keyword evidence="1" id="KW-0472">Membrane</keyword>
<evidence type="ECO:0000313" key="3">
    <source>
        <dbReference type="Proteomes" id="UP001642540"/>
    </source>
</evidence>
<evidence type="ECO:0000256" key="1">
    <source>
        <dbReference type="SAM" id="Phobius"/>
    </source>
</evidence>
<dbReference type="EMBL" id="CAXLJM020000004">
    <property type="protein sequence ID" value="CAL8070540.1"/>
    <property type="molecule type" value="Genomic_DNA"/>
</dbReference>
<feature type="transmembrane region" description="Helical" evidence="1">
    <location>
        <begin position="313"/>
        <end position="333"/>
    </location>
</feature>
<feature type="transmembrane region" description="Helical" evidence="1">
    <location>
        <begin position="450"/>
        <end position="473"/>
    </location>
</feature>
<keyword evidence="1" id="KW-0812">Transmembrane</keyword>
<organism evidence="2 3">
    <name type="scientific">Orchesella dallaii</name>
    <dbReference type="NCBI Taxonomy" id="48710"/>
    <lineage>
        <taxon>Eukaryota</taxon>
        <taxon>Metazoa</taxon>
        <taxon>Ecdysozoa</taxon>
        <taxon>Arthropoda</taxon>
        <taxon>Hexapoda</taxon>
        <taxon>Collembola</taxon>
        <taxon>Entomobryomorpha</taxon>
        <taxon>Entomobryoidea</taxon>
        <taxon>Orchesellidae</taxon>
        <taxon>Orchesellinae</taxon>
        <taxon>Orchesella</taxon>
    </lineage>
</organism>
<evidence type="ECO:0008006" key="4">
    <source>
        <dbReference type="Google" id="ProtNLM"/>
    </source>
</evidence>
<dbReference type="Proteomes" id="UP001642540">
    <property type="component" value="Unassembled WGS sequence"/>
</dbReference>
<feature type="transmembrane region" description="Helical" evidence="1">
    <location>
        <begin position="361"/>
        <end position="387"/>
    </location>
</feature>
<keyword evidence="3" id="KW-1185">Reference proteome</keyword>
<accession>A0ABP1PP97</accession>
<sequence>MISNLTKKMIGWRIKFMTYALCTYFDWDTEKEEFLISENYVKLNSSFLLLYQLHIPVIATPYLISKLYSEQGIGSGTEIGSFVLGWAENLTVCLLVAVQFRVLGYRQHLASFSNQMFQYSKEMQNLLNERGLQLDNYLVRLIRIGEFVMLFTALSSAFIPIAFGICICADFEPTHKFIEEVFEVNLQLSKICISVLTPVTVQQRVNAPNAFSRRIEYQLHIPVIATPYLISKLYSEQGIGSGTEIGSFVLGWAENLTVCLLVAVQFRVLGYRQHLASFSNQMFQYSKEMQNLLNERGLQLDNYLVRLIRIGEFVMLFTALSSAFIPIAFGICICADFEPTHKFIEEVFEVNLQVIPAHSPFLLFVMWMVLSSANAAFICVMLGIIYFQLSKICISVLTPVTVQQRVNAPNAFSRRIEYQVRTQSLGVRDDTFVMKMYRIQQMFNRLLNEFYASILISYHHVAVLAVFVIMSFLSIKYSAIVMSAGITFTVAFAVTVFIPIIAEWYESMVSGNIYTTSEDFVKITRRLTNRRSYFYKFVSSCPNMAYKTAEPFFGIDKHTFPQFIQQGLDFLISLLVM</sequence>
<feature type="transmembrane region" description="Helical" evidence="1">
    <location>
        <begin position="147"/>
        <end position="169"/>
    </location>
</feature>